<dbReference type="OrthoDB" id="10255449at2759"/>
<organism evidence="5 6">
    <name type="scientific">Sphaeroforma arctica JP610</name>
    <dbReference type="NCBI Taxonomy" id="667725"/>
    <lineage>
        <taxon>Eukaryota</taxon>
        <taxon>Ichthyosporea</taxon>
        <taxon>Ichthyophonida</taxon>
        <taxon>Sphaeroforma</taxon>
    </lineage>
</organism>
<evidence type="ECO:0000313" key="6">
    <source>
        <dbReference type="Proteomes" id="UP000054560"/>
    </source>
</evidence>
<dbReference type="InterPro" id="IPR023318">
    <property type="entry name" value="Ub_act_enz_dom_a_sf"/>
</dbReference>
<evidence type="ECO:0000313" key="5">
    <source>
        <dbReference type="EMBL" id="KNC73674.1"/>
    </source>
</evidence>
<evidence type="ECO:0000256" key="1">
    <source>
        <dbReference type="ARBA" id="ARBA00022741"/>
    </source>
</evidence>
<gene>
    <name evidence="5" type="ORF">SARC_13767</name>
</gene>
<comment type="pathway">
    <text evidence="4">Protein modification.</text>
</comment>
<name>A0A0L0FAB2_9EUKA</name>
<sequence>TGAGDSVTDVSASTVKKKALREAMEDCGFDGKELFTRLYYNDVKDLLRMSALWKERTPPTPLDINALPVEDTATPAEATASSTGKTLQETQRVWSLVENASKFVHRVNKIKSRLNLSGSADGEKIILTWDKDEPDFLDFLVAASNLRACVFGIATTSLFDVKSMAGNIIPAIASTNAITAGYV</sequence>
<dbReference type="eggNOG" id="KOG2013">
    <property type="taxonomic scope" value="Eukaryota"/>
</dbReference>
<feature type="non-terminal residue" evidence="5">
    <location>
        <position position="1"/>
    </location>
</feature>
<dbReference type="Proteomes" id="UP000054560">
    <property type="component" value="Unassembled WGS sequence"/>
</dbReference>
<proteinExistence type="predicted"/>
<keyword evidence="6" id="KW-1185">Reference proteome</keyword>
<dbReference type="GeneID" id="25914271"/>
<dbReference type="EMBL" id="KQ245307">
    <property type="protein sequence ID" value="KNC73674.1"/>
    <property type="molecule type" value="Genomic_DNA"/>
</dbReference>
<dbReference type="GO" id="GO:0008641">
    <property type="term" value="F:ubiquitin-like modifier activating enzyme activity"/>
    <property type="evidence" value="ECO:0007669"/>
    <property type="project" value="InterPro"/>
</dbReference>
<evidence type="ECO:0000256" key="2">
    <source>
        <dbReference type="ARBA" id="ARBA00022786"/>
    </source>
</evidence>
<evidence type="ECO:0000256" key="4">
    <source>
        <dbReference type="ARBA" id="ARBA00043952"/>
    </source>
</evidence>
<evidence type="ECO:0000256" key="3">
    <source>
        <dbReference type="ARBA" id="ARBA00022840"/>
    </source>
</evidence>
<dbReference type="Gene3D" id="1.10.10.520">
    <property type="entry name" value="Ubiquitin activating enzymes (Uba3). Chain: B, domain 2"/>
    <property type="match status" value="1"/>
</dbReference>
<feature type="non-terminal residue" evidence="5">
    <location>
        <position position="183"/>
    </location>
</feature>
<keyword evidence="2" id="KW-0833">Ubl conjugation pathway</keyword>
<accession>A0A0L0FAB2</accession>
<dbReference type="SUPFAM" id="SSF69572">
    <property type="entry name" value="Activating enzymes of the ubiquitin-like proteins"/>
    <property type="match status" value="1"/>
</dbReference>
<dbReference type="GO" id="GO:0005524">
    <property type="term" value="F:ATP binding"/>
    <property type="evidence" value="ECO:0007669"/>
    <property type="project" value="UniProtKB-KW"/>
</dbReference>
<keyword evidence="3" id="KW-0067">ATP-binding</keyword>
<keyword evidence="1" id="KW-0547">Nucleotide-binding</keyword>
<dbReference type="STRING" id="667725.A0A0L0FAB2"/>
<protein>
    <submittedName>
        <fullName evidence="5">Uncharacterized protein</fullName>
    </submittedName>
</protein>
<dbReference type="AlphaFoldDB" id="A0A0L0FAB2"/>
<dbReference type="RefSeq" id="XP_014147576.1">
    <property type="nucleotide sequence ID" value="XM_014292101.1"/>
</dbReference>
<reference evidence="5 6" key="1">
    <citation type="submission" date="2011-02" db="EMBL/GenBank/DDBJ databases">
        <title>The Genome Sequence of Sphaeroforma arctica JP610.</title>
        <authorList>
            <consortium name="The Broad Institute Genome Sequencing Platform"/>
            <person name="Russ C."/>
            <person name="Cuomo C."/>
            <person name="Young S.K."/>
            <person name="Zeng Q."/>
            <person name="Gargeya S."/>
            <person name="Alvarado L."/>
            <person name="Berlin A."/>
            <person name="Chapman S.B."/>
            <person name="Chen Z."/>
            <person name="Freedman E."/>
            <person name="Gellesch M."/>
            <person name="Goldberg J."/>
            <person name="Griggs A."/>
            <person name="Gujja S."/>
            <person name="Heilman E."/>
            <person name="Heiman D."/>
            <person name="Howarth C."/>
            <person name="Mehta T."/>
            <person name="Neiman D."/>
            <person name="Pearson M."/>
            <person name="Roberts A."/>
            <person name="Saif S."/>
            <person name="Shea T."/>
            <person name="Shenoy N."/>
            <person name="Sisk P."/>
            <person name="Stolte C."/>
            <person name="Sykes S."/>
            <person name="White J."/>
            <person name="Yandava C."/>
            <person name="Burger G."/>
            <person name="Gray M.W."/>
            <person name="Holland P.W.H."/>
            <person name="King N."/>
            <person name="Lang F.B.F."/>
            <person name="Roger A.J."/>
            <person name="Ruiz-Trillo I."/>
            <person name="Haas B."/>
            <person name="Nusbaum C."/>
            <person name="Birren B."/>
        </authorList>
    </citation>
    <scope>NUCLEOTIDE SEQUENCE [LARGE SCALE GENOMIC DNA]</scope>
    <source>
        <strain evidence="5 6">JP610</strain>
    </source>
</reference>
<dbReference type="InterPro" id="IPR035985">
    <property type="entry name" value="Ubiquitin-activating_enz"/>
</dbReference>